<dbReference type="KEGG" id="ddb:E7747_00385"/>
<dbReference type="GO" id="GO:0005975">
    <property type="term" value="P:carbohydrate metabolic process"/>
    <property type="evidence" value="ECO:0007669"/>
    <property type="project" value="InterPro"/>
</dbReference>
<sequence>MFTSFHEPADEGLRFLYSEDGIHWDSIAGTWLKPEIGMNIMRDPSIVVGPDSTYHLVWTIAWKGDTGFGYASSKDLINWSEQRRIPAMDSIASTQNLWAPELFYDDVKDQFMIIYASCVVDAGFDVGIEDEKNNHRLYYVTTKDFNTFSEPKLFYDPGFSCIDATLVKRGTDDYVMVVKDNTRPNRNIKVAFAKSAEGPYSPASEPFTESFTEGPSVAKVGDDYYIYYDTYRKFIYSAHKTKDFVTFTDVTDSVSVPKDHKHGTIFRAPRSVVKNLIEASNKK</sequence>
<dbReference type="AlphaFoldDB" id="A0A4P7W6C8"/>
<protein>
    <submittedName>
        <fullName evidence="6">Arabinosidase</fullName>
    </submittedName>
</protein>
<dbReference type="InterPro" id="IPR006710">
    <property type="entry name" value="Glyco_hydro_43"/>
</dbReference>
<dbReference type="GO" id="GO:0004553">
    <property type="term" value="F:hydrolase activity, hydrolyzing O-glycosyl compounds"/>
    <property type="evidence" value="ECO:0007669"/>
    <property type="project" value="InterPro"/>
</dbReference>
<dbReference type="Pfam" id="PF04616">
    <property type="entry name" value="Glyco_hydro_43"/>
    <property type="match status" value="1"/>
</dbReference>
<dbReference type="InterPro" id="IPR023296">
    <property type="entry name" value="Glyco_hydro_beta-prop_sf"/>
</dbReference>
<dbReference type="CDD" id="cd08983">
    <property type="entry name" value="GH43_Bt3655-like"/>
    <property type="match status" value="1"/>
</dbReference>
<evidence type="ECO:0000256" key="1">
    <source>
        <dbReference type="ARBA" id="ARBA00004834"/>
    </source>
</evidence>
<keyword evidence="3 5" id="KW-0378">Hydrolase</keyword>
<dbReference type="EMBL" id="CP039396">
    <property type="protein sequence ID" value="QCD43613.1"/>
    <property type="molecule type" value="Genomic_DNA"/>
</dbReference>
<gene>
    <name evidence="6" type="ORF">E7747_00385</name>
</gene>
<dbReference type="SUPFAM" id="SSF75005">
    <property type="entry name" value="Arabinanase/levansucrase/invertase"/>
    <property type="match status" value="1"/>
</dbReference>
<dbReference type="Proteomes" id="UP000297149">
    <property type="component" value="Chromosome"/>
</dbReference>
<keyword evidence="7" id="KW-1185">Reference proteome</keyword>
<reference evidence="7" key="1">
    <citation type="submission" date="2019-02" db="EMBL/GenBank/DDBJ databases">
        <title>Isolation and identification of novel species under the genus Muribaculum.</title>
        <authorList>
            <person name="Miyake S."/>
            <person name="Ding Y."/>
            <person name="Low A."/>
            <person name="Soh M."/>
            <person name="Seedorf H."/>
        </authorList>
    </citation>
    <scope>NUCLEOTIDE SEQUENCE [LARGE SCALE GENOMIC DNA]</scope>
    <source>
        <strain evidence="7">H5</strain>
    </source>
</reference>
<evidence type="ECO:0000256" key="2">
    <source>
        <dbReference type="ARBA" id="ARBA00009865"/>
    </source>
</evidence>
<comment type="pathway">
    <text evidence="1">Glycan metabolism; L-arabinan degradation.</text>
</comment>
<evidence type="ECO:0000313" key="7">
    <source>
        <dbReference type="Proteomes" id="UP000297149"/>
    </source>
</evidence>
<organism evidence="6 7">
    <name type="scientific">Duncaniella dubosii</name>
    <dbReference type="NCBI Taxonomy" id="2518971"/>
    <lineage>
        <taxon>Bacteria</taxon>
        <taxon>Pseudomonadati</taxon>
        <taxon>Bacteroidota</taxon>
        <taxon>Bacteroidia</taxon>
        <taxon>Bacteroidales</taxon>
        <taxon>Muribaculaceae</taxon>
        <taxon>Duncaniella</taxon>
    </lineage>
</organism>
<accession>A0A4P7W6C8</accession>
<evidence type="ECO:0000256" key="3">
    <source>
        <dbReference type="ARBA" id="ARBA00022801"/>
    </source>
</evidence>
<comment type="similarity">
    <text evidence="2 5">Belongs to the glycosyl hydrolase 43 family.</text>
</comment>
<dbReference type="Gene3D" id="2.115.10.20">
    <property type="entry name" value="Glycosyl hydrolase domain, family 43"/>
    <property type="match status" value="1"/>
</dbReference>
<keyword evidence="4 5" id="KW-0326">Glycosidase</keyword>
<proteinExistence type="inferred from homology"/>
<evidence type="ECO:0000256" key="4">
    <source>
        <dbReference type="ARBA" id="ARBA00023295"/>
    </source>
</evidence>
<name>A0A4P7W6C8_9BACT</name>
<evidence type="ECO:0000256" key="5">
    <source>
        <dbReference type="RuleBase" id="RU361187"/>
    </source>
</evidence>
<dbReference type="InterPro" id="IPR050727">
    <property type="entry name" value="GH43_arabinanases"/>
</dbReference>
<dbReference type="PANTHER" id="PTHR43301">
    <property type="entry name" value="ARABINAN ENDO-1,5-ALPHA-L-ARABINOSIDASE"/>
    <property type="match status" value="1"/>
</dbReference>
<dbReference type="PANTHER" id="PTHR43301:SF3">
    <property type="entry name" value="ARABINAN ENDO-1,5-ALPHA-L-ARABINOSIDASE A-RELATED"/>
    <property type="match status" value="1"/>
</dbReference>
<evidence type="ECO:0000313" key="6">
    <source>
        <dbReference type="EMBL" id="QCD43613.1"/>
    </source>
</evidence>